<keyword evidence="3" id="KW-1185">Reference proteome</keyword>
<reference evidence="2 3" key="1">
    <citation type="submission" date="2021-05" db="EMBL/GenBank/DDBJ databases">
        <title>A Polyphasic approach of four new species of the genus Ohtaekwangia: Ohtaekwangia histidinii sp. nov., Ohtaekwangia cretensis sp. nov., Ohtaekwangia indiensis sp. nov., Ohtaekwangia reichenbachii sp. nov. from diverse environment.</title>
        <authorList>
            <person name="Octaviana S."/>
        </authorList>
    </citation>
    <scope>NUCLEOTIDE SEQUENCE [LARGE SCALE GENOMIC DNA]</scope>
    <source>
        <strain evidence="2 3">PWU4</strain>
    </source>
</reference>
<dbReference type="InterPro" id="IPR029464">
    <property type="entry name" value="HSDR_N"/>
</dbReference>
<comment type="caution">
    <text evidence="2">The sequence shown here is derived from an EMBL/GenBank/DDBJ whole genome shotgun (WGS) entry which is preliminary data.</text>
</comment>
<dbReference type="Pfam" id="PF13588">
    <property type="entry name" value="HSDR_N_2"/>
    <property type="match status" value="1"/>
</dbReference>
<organism evidence="2 3">
    <name type="scientific">Chryseosolibacter histidini</name>
    <dbReference type="NCBI Taxonomy" id="2782349"/>
    <lineage>
        <taxon>Bacteria</taxon>
        <taxon>Pseudomonadati</taxon>
        <taxon>Bacteroidota</taxon>
        <taxon>Cytophagia</taxon>
        <taxon>Cytophagales</taxon>
        <taxon>Chryseotaleaceae</taxon>
        <taxon>Chryseosolibacter</taxon>
    </lineage>
</organism>
<feature type="domain" description="Type I restriction enzyme R protein N-terminal" evidence="1">
    <location>
        <begin position="43"/>
        <end position="121"/>
    </location>
</feature>
<proteinExistence type="predicted"/>
<accession>A0AAP2DI24</accession>
<dbReference type="Proteomes" id="UP001319200">
    <property type="component" value="Unassembled WGS sequence"/>
</dbReference>
<name>A0AAP2DI24_9BACT</name>
<protein>
    <submittedName>
        <fullName evidence="2">Type I restriction enzyme HsdR N-terminal domain-containing protein</fullName>
    </submittedName>
</protein>
<evidence type="ECO:0000313" key="3">
    <source>
        <dbReference type="Proteomes" id="UP001319200"/>
    </source>
</evidence>
<dbReference type="AlphaFoldDB" id="A0AAP2DI24"/>
<gene>
    <name evidence="2" type="ORF">KK083_07485</name>
</gene>
<dbReference type="RefSeq" id="WP_254162083.1">
    <property type="nucleotide sequence ID" value="NZ_JAHESF010000005.1"/>
</dbReference>
<dbReference type="EMBL" id="JAHESF010000005">
    <property type="protein sequence ID" value="MBT1696710.1"/>
    <property type="molecule type" value="Genomic_DNA"/>
</dbReference>
<sequence>MLPTSKKQRLIASLKTFQKKYFGKKQLGDLDESGTRLLVNDLLSNVLGFESLDEIKTEYMIRGTYADYMIQTKGTRHFLVEVKALSLDLSDKHLRQAINYGANEGVEWAVLTNGRELDLYKILFTKPIESKLVFKVDLSDSSKIKESVEQLQYLCRDGVIKKSLDFLWNRFSALETYTIAGLLYHNKVINLLRRELKAKYKSKFEEIEIKNALNTVICQPVNLEKIKMIGAKKTKSKIKAVVRPLPAAPEIDLPVITEAQNN</sequence>
<evidence type="ECO:0000259" key="1">
    <source>
        <dbReference type="Pfam" id="PF13588"/>
    </source>
</evidence>
<evidence type="ECO:0000313" key="2">
    <source>
        <dbReference type="EMBL" id="MBT1696710.1"/>
    </source>
</evidence>